<dbReference type="Pfam" id="PF02502">
    <property type="entry name" value="LacAB_rpiB"/>
    <property type="match status" value="1"/>
</dbReference>
<accession>H6L7Q2</accession>
<feature type="active site" description="Proton donor" evidence="3">
    <location>
        <position position="101"/>
    </location>
</feature>
<dbReference type="NCBIfam" id="TIGR01120">
    <property type="entry name" value="rpiB"/>
    <property type="match status" value="1"/>
</dbReference>
<feature type="binding site" evidence="4">
    <location>
        <position position="112"/>
    </location>
    <ligand>
        <name>D-ribulose 5-phosphate</name>
        <dbReference type="ChEBI" id="CHEBI:58121"/>
    </ligand>
</feature>
<keyword evidence="6" id="KW-1185">Reference proteome</keyword>
<name>H6L7Q2_SAPGL</name>
<dbReference type="Proteomes" id="UP000007519">
    <property type="component" value="Chromosome"/>
</dbReference>
<organism evidence="5 6">
    <name type="scientific">Saprospira grandis (strain Lewin)</name>
    <dbReference type="NCBI Taxonomy" id="984262"/>
    <lineage>
        <taxon>Bacteria</taxon>
        <taxon>Pseudomonadati</taxon>
        <taxon>Bacteroidota</taxon>
        <taxon>Saprospiria</taxon>
        <taxon>Saprospirales</taxon>
        <taxon>Saprospiraceae</taxon>
        <taxon>Saprospira</taxon>
    </lineage>
</organism>
<dbReference type="PANTHER" id="PTHR30345">
    <property type="entry name" value="RIBOSE-5-PHOSPHATE ISOMERASE B"/>
    <property type="match status" value="1"/>
</dbReference>
<reference evidence="5 6" key="1">
    <citation type="journal article" date="2012" name="Stand. Genomic Sci.">
        <title>Complete genome sequencing and analysis of Saprospira grandis str. Lewin, a predatory marine bacterium.</title>
        <authorList>
            <person name="Saw J.H."/>
            <person name="Yuryev A."/>
            <person name="Kanbe M."/>
            <person name="Hou S."/>
            <person name="Young A.G."/>
            <person name="Aizawa S."/>
            <person name="Alam M."/>
        </authorList>
    </citation>
    <scope>NUCLEOTIDE SEQUENCE [LARGE SCALE GENOMIC DNA]</scope>
    <source>
        <strain evidence="5 6">Lewin</strain>
    </source>
</reference>
<dbReference type="NCBIfam" id="NF004051">
    <property type="entry name" value="PRK05571.1"/>
    <property type="match status" value="1"/>
</dbReference>
<evidence type="ECO:0000313" key="6">
    <source>
        <dbReference type="Proteomes" id="UP000007519"/>
    </source>
</evidence>
<feature type="binding site" evidence="4">
    <location>
        <position position="102"/>
    </location>
    <ligand>
        <name>D-ribulose 5-phosphate</name>
        <dbReference type="ChEBI" id="CHEBI:58121"/>
    </ligand>
</feature>
<evidence type="ECO:0000256" key="4">
    <source>
        <dbReference type="PIRSR" id="PIRSR005384-2"/>
    </source>
</evidence>
<evidence type="ECO:0000256" key="1">
    <source>
        <dbReference type="ARBA" id="ARBA00008754"/>
    </source>
</evidence>
<evidence type="ECO:0000313" key="5">
    <source>
        <dbReference type="EMBL" id="AFC23084.1"/>
    </source>
</evidence>
<dbReference type="HOGENOM" id="CLU_091396_4_1_10"/>
<dbReference type="RefSeq" id="WP_014373331.1">
    <property type="nucleotide sequence ID" value="NC_016940.1"/>
</dbReference>
<keyword evidence="2 5" id="KW-0413">Isomerase</keyword>
<dbReference type="PANTHER" id="PTHR30345:SF0">
    <property type="entry name" value="DNA DAMAGE-REPAIR_TOLERATION PROTEIN DRT102"/>
    <property type="match status" value="1"/>
</dbReference>
<dbReference type="PIRSF" id="PIRSF005384">
    <property type="entry name" value="RpiB_LacA_B"/>
    <property type="match status" value="1"/>
</dbReference>
<protein>
    <submittedName>
        <fullName evidence="5">Ribose 5-phosphate isomerase B</fullName>
        <ecNumber evidence="5">5.3.1.6</ecNumber>
    </submittedName>
</protein>
<dbReference type="InterPro" id="IPR003500">
    <property type="entry name" value="RpiB_LacA_LacB"/>
</dbReference>
<dbReference type="GO" id="GO:0004751">
    <property type="term" value="F:ribose-5-phosphate isomerase activity"/>
    <property type="evidence" value="ECO:0007669"/>
    <property type="project" value="UniProtKB-EC"/>
</dbReference>
<dbReference type="GO" id="GO:0009052">
    <property type="term" value="P:pentose-phosphate shunt, non-oxidative branch"/>
    <property type="evidence" value="ECO:0007669"/>
    <property type="project" value="TreeGrafter"/>
</dbReference>
<comment type="similarity">
    <text evidence="1">Belongs to the LacAB/RpiB family.</text>
</comment>
<dbReference type="EMBL" id="CP002831">
    <property type="protein sequence ID" value="AFC23084.1"/>
    <property type="molecule type" value="Genomic_DNA"/>
</dbReference>
<dbReference type="GO" id="GO:0019316">
    <property type="term" value="P:D-allose catabolic process"/>
    <property type="evidence" value="ECO:0007669"/>
    <property type="project" value="TreeGrafter"/>
</dbReference>
<evidence type="ECO:0000256" key="2">
    <source>
        <dbReference type="ARBA" id="ARBA00023235"/>
    </source>
</evidence>
<feature type="binding site" evidence="4">
    <location>
        <begin position="69"/>
        <end position="73"/>
    </location>
    <ligand>
        <name>D-ribulose 5-phosphate</name>
        <dbReference type="ChEBI" id="CHEBI:58121"/>
    </ligand>
</feature>
<feature type="binding site" evidence="4">
    <location>
        <position position="139"/>
    </location>
    <ligand>
        <name>D-ribulose 5-phosphate</name>
        <dbReference type="ChEBI" id="CHEBI:58121"/>
    </ligand>
</feature>
<feature type="active site" description="Proton acceptor" evidence="3">
    <location>
        <position position="68"/>
    </location>
</feature>
<dbReference type="KEGG" id="sgn:SGRA_0345"/>
<sequence length="149" mass="16063">MLSSTIALAGDHAGFDYKEALKAVLIEKGYSVKDFGPNASDSVDYPDYIHPMAQAMEEGDFKLGIIVCGSGNGVAITANKYPHIRAALCWLPELASLARQHNDANVLALPARFIELEAAKNILDSFLSADFEGGRHARRVAKIADGLNF</sequence>
<feature type="binding site" evidence="4">
    <location>
        <position position="135"/>
    </location>
    <ligand>
        <name>D-ribulose 5-phosphate</name>
        <dbReference type="ChEBI" id="CHEBI:58121"/>
    </ligand>
</feature>
<dbReference type="EC" id="5.3.1.6" evidence="5"/>
<dbReference type="OrthoDB" id="1778624at2"/>
<dbReference type="Gene3D" id="3.40.1400.10">
    <property type="entry name" value="Sugar-phosphate isomerase, RpiB/LacA/LacB"/>
    <property type="match status" value="1"/>
</dbReference>
<evidence type="ECO:0000256" key="3">
    <source>
        <dbReference type="PIRSR" id="PIRSR005384-1"/>
    </source>
</evidence>
<dbReference type="InterPro" id="IPR036569">
    <property type="entry name" value="RpiB_LacA_LacB_sf"/>
</dbReference>
<dbReference type="eggNOG" id="COG0698">
    <property type="taxonomic scope" value="Bacteria"/>
</dbReference>
<dbReference type="SUPFAM" id="SSF89623">
    <property type="entry name" value="Ribose/Galactose isomerase RpiB/AlsB"/>
    <property type="match status" value="1"/>
</dbReference>
<dbReference type="InterPro" id="IPR004785">
    <property type="entry name" value="RpiB"/>
</dbReference>
<dbReference type="STRING" id="984262.SGRA_0345"/>
<dbReference type="AlphaFoldDB" id="H6L7Q2"/>
<dbReference type="NCBIfam" id="TIGR00689">
    <property type="entry name" value="rpiB_lacA_lacB"/>
    <property type="match status" value="1"/>
</dbReference>
<feature type="binding site" evidence="4">
    <location>
        <begin position="11"/>
        <end position="12"/>
    </location>
    <ligand>
        <name>D-ribulose 5-phosphate</name>
        <dbReference type="ChEBI" id="CHEBI:58121"/>
    </ligand>
</feature>
<proteinExistence type="inferred from homology"/>
<gene>
    <name evidence="5" type="primary">rpiB</name>
    <name evidence="5" type="ordered locus">SGRA_0345</name>
</gene>